<proteinExistence type="predicted"/>
<evidence type="ECO:0000313" key="7">
    <source>
        <dbReference type="EMBL" id="CAH0559344.1"/>
    </source>
</evidence>
<evidence type="ECO:0000256" key="2">
    <source>
        <dbReference type="ARBA" id="ARBA00016807"/>
    </source>
</evidence>
<dbReference type="Pfam" id="PF13873">
    <property type="entry name" value="Myb_DNA-bind_5"/>
    <property type="match status" value="1"/>
</dbReference>
<dbReference type="GO" id="GO:0005634">
    <property type="term" value="C:nucleus"/>
    <property type="evidence" value="ECO:0007669"/>
    <property type="project" value="TreeGrafter"/>
</dbReference>
<keyword evidence="3" id="KW-0805">Transcription regulation</keyword>
<dbReference type="OrthoDB" id="7543230at2759"/>
<gene>
    <name evidence="7" type="ORF">MELIAE_LOCUS9447</name>
</gene>
<accession>A0A9P0FJA8</accession>
<comment type="function">
    <text evidence="5">Involved in transvection phenomena (= synapsis-dependent gene expression), where the synaptic pairing of chromosomes carrying genes with which zeste interacts influences the expression of these genes. Zeste binds to DNA and stimulates transcription from a nearby promoter.</text>
</comment>
<keyword evidence="8" id="KW-1185">Reference proteome</keyword>
<organism evidence="7 8">
    <name type="scientific">Brassicogethes aeneus</name>
    <name type="common">Rape pollen beetle</name>
    <name type="synonym">Meligethes aeneus</name>
    <dbReference type="NCBI Taxonomy" id="1431903"/>
    <lineage>
        <taxon>Eukaryota</taxon>
        <taxon>Metazoa</taxon>
        <taxon>Ecdysozoa</taxon>
        <taxon>Arthropoda</taxon>
        <taxon>Hexapoda</taxon>
        <taxon>Insecta</taxon>
        <taxon>Pterygota</taxon>
        <taxon>Neoptera</taxon>
        <taxon>Endopterygota</taxon>
        <taxon>Coleoptera</taxon>
        <taxon>Polyphaga</taxon>
        <taxon>Cucujiformia</taxon>
        <taxon>Nitidulidae</taxon>
        <taxon>Meligethinae</taxon>
        <taxon>Brassicogethes</taxon>
    </lineage>
</organism>
<comment type="subunit">
    <text evidence="1">Self-associates forming complexes of several hundred monomers.</text>
</comment>
<evidence type="ECO:0000313" key="8">
    <source>
        <dbReference type="Proteomes" id="UP001154078"/>
    </source>
</evidence>
<evidence type="ECO:0000256" key="4">
    <source>
        <dbReference type="ARBA" id="ARBA00023163"/>
    </source>
</evidence>
<evidence type="ECO:0000259" key="6">
    <source>
        <dbReference type="Pfam" id="PF13873"/>
    </source>
</evidence>
<protein>
    <recommendedName>
        <fullName evidence="2">Regulatory protein zeste</fullName>
    </recommendedName>
</protein>
<sequence>MLFFKFYVRMRMYNGNFVAKNEMEVKKERLSSVNRAQKSIITEFMESHPELRSGQFSNSFSHKNAQALWSELLSLINSVPGGGRKETWQQIRKCWQDMKKKVKQKKTLLNKYYAGTGGGGPPTNDLDQEDEKILQLLPAVSVSGDPNISESAVTFVFETSDFEQLIDDRTQENEGNETNSQVLHEVTNVSCNIARRSTNYYSEVESSSSTEKLNIKQKYYQKKLELIEEDSKRRELYENKKLELLGKQVDALEKIAENLSLPRYPQTTQKG</sequence>
<keyword evidence="4" id="KW-0804">Transcription</keyword>
<evidence type="ECO:0000256" key="5">
    <source>
        <dbReference type="ARBA" id="ARBA00025466"/>
    </source>
</evidence>
<evidence type="ECO:0000256" key="1">
    <source>
        <dbReference type="ARBA" id="ARBA00011764"/>
    </source>
</evidence>
<feature type="domain" description="Myb/SANT-like DNA-binding" evidence="6">
    <location>
        <begin position="34"/>
        <end position="106"/>
    </location>
</feature>
<dbReference type="PANTHER" id="PTHR23098">
    <property type="entry name" value="AGAP001331-PA-RELATED"/>
    <property type="match status" value="1"/>
</dbReference>
<dbReference type="EMBL" id="OV121137">
    <property type="protein sequence ID" value="CAH0559344.1"/>
    <property type="molecule type" value="Genomic_DNA"/>
</dbReference>
<dbReference type="PANTHER" id="PTHR23098:SF16">
    <property type="entry name" value="REGULATORY PROTEIN ZESTE"/>
    <property type="match status" value="1"/>
</dbReference>
<dbReference type="Proteomes" id="UP001154078">
    <property type="component" value="Chromosome 6"/>
</dbReference>
<reference evidence="7" key="1">
    <citation type="submission" date="2021-12" db="EMBL/GenBank/DDBJ databases">
        <authorList>
            <person name="King R."/>
        </authorList>
    </citation>
    <scope>NUCLEOTIDE SEQUENCE</scope>
</reference>
<name>A0A9P0FJA8_BRAAE</name>
<evidence type="ECO:0000256" key="3">
    <source>
        <dbReference type="ARBA" id="ARBA00023015"/>
    </source>
</evidence>
<dbReference type="AlphaFoldDB" id="A0A9P0FJA8"/>
<dbReference type="InterPro" id="IPR028002">
    <property type="entry name" value="Myb_DNA-bind_5"/>
</dbReference>